<name>A0A0J7JZA7_LASNI</name>
<protein>
    <submittedName>
        <fullName evidence="2">Titin</fullName>
    </submittedName>
</protein>
<evidence type="ECO:0000313" key="2">
    <source>
        <dbReference type="EMBL" id="KMQ83384.1"/>
    </source>
</evidence>
<dbReference type="Proteomes" id="UP000036403">
    <property type="component" value="Unassembled WGS sequence"/>
</dbReference>
<dbReference type="PaxDb" id="67767-A0A0J7JZA7"/>
<evidence type="ECO:0000256" key="1">
    <source>
        <dbReference type="SAM" id="MobiDB-lite"/>
    </source>
</evidence>
<organism evidence="2 3">
    <name type="scientific">Lasius niger</name>
    <name type="common">Black garden ant</name>
    <dbReference type="NCBI Taxonomy" id="67767"/>
    <lineage>
        <taxon>Eukaryota</taxon>
        <taxon>Metazoa</taxon>
        <taxon>Ecdysozoa</taxon>
        <taxon>Arthropoda</taxon>
        <taxon>Hexapoda</taxon>
        <taxon>Insecta</taxon>
        <taxon>Pterygota</taxon>
        <taxon>Neoptera</taxon>
        <taxon>Endopterygota</taxon>
        <taxon>Hymenoptera</taxon>
        <taxon>Apocrita</taxon>
        <taxon>Aculeata</taxon>
        <taxon>Formicoidea</taxon>
        <taxon>Formicidae</taxon>
        <taxon>Formicinae</taxon>
        <taxon>Lasius</taxon>
        <taxon>Lasius</taxon>
    </lineage>
</organism>
<feature type="region of interest" description="Disordered" evidence="1">
    <location>
        <begin position="14"/>
        <end position="57"/>
    </location>
</feature>
<dbReference type="AlphaFoldDB" id="A0A0J7JZA7"/>
<comment type="caution">
    <text evidence="2">The sequence shown here is derived from an EMBL/GenBank/DDBJ whole genome shotgun (WGS) entry which is preliminary data.</text>
</comment>
<reference evidence="2 3" key="1">
    <citation type="submission" date="2015-04" db="EMBL/GenBank/DDBJ databases">
        <title>Lasius niger genome sequencing.</title>
        <authorList>
            <person name="Konorov E.A."/>
            <person name="Nikitin M.A."/>
            <person name="Kirill M.V."/>
            <person name="Chang P."/>
        </authorList>
    </citation>
    <scope>NUCLEOTIDE SEQUENCE [LARGE SCALE GENOMIC DNA]</scope>
    <source>
        <tissue evidence="2">Whole</tissue>
    </source>
</reference>
<dbReference type="EMBL" id="LBMM01020028">
    <property type="protein sequence ID" value="KMQ83384.1"/>
    <property type="molecule type" value="Genomic_DNA"/>
</dbReference>
<keyword evidence="3" id="KW-1185">Reference proteome</keyword>
<sequence length="82" mass="9659">MEILQKDEEIVNNVEERKSIKKKPAEKVEDKKGEEKKKIIKKQEPESKEVSQETTSKLEKTVAGRKESISRVSINHKFFERF</sequence>
<accession>A0A0J7JZA7</accession>
<evidence type="ECO:0000313" key="3">
    <source>
        <dbReference type="Proteomes" id="UP000036403"/>
    </source>
</evidence>
<gene>
    <name evidence="2" type="ORF">RF55_20176</name>
</gene>
<proteinExistence type="predicted"/>